<dbReference type="Proteomes" id="UP000198228">
    <property type="component" value="Chromosome I"/>
</dbReference>
<evidence type="ECO:0000313" key="2">
    <source>
        <dbReference type="Proteomes" id="UP000198228"/>
    </source>
</evidence>
<reference evidence="1 2" key="1">
    <citation type="submission" date="2016-06" db="EMBL/GenBank/DDBJ databases">
        <authorList>
            <person name="Kjaerup R.B."/>
            <person name="Dalgaard T.S."/>
            <person name="Juul-Madsen H.R."/>
        </authorList>
    </citation>
    <scope>NUCLEOTIDE SEQUENCE [LARGE SCALE GENOMIC DNA]</scope>
    <source>
        <strain evidence="1 2">DSM 43821</strain>
    </source>
</reference>
<dbReference type="Pfam" id="PF14435">
    <property type="entry name" value="SUKH-4"/>
    <property type="match status" value="1"/>
</dbReference>
<name>A0A1C4VM76_9ACTN</name>
<gene>
    <name evidence="1" type="ORF">GA0074696_1228</name>
</gene>
<protein>
    <submittedName>
        <fullName evidence="1">SUKH-4 immunity protein</fullName>
    </submittedName>
</protein>
<sequence>MAADPRFTALWSEDELIPYPREAWLEGGFSPDLLPAGDEIPLDVAVVYTAFLEGDIELYDTIQLSTEDGSLDVRLIVVGAVADNPDLLYVLDPRNGEILQFDLDQQDIQGVNSSFRTFIEFLYQFALFVEADEGKAGRAERAETLRMVLESIDPAAFAPDGWWPLVISQLK</sequence>
<evidence type="ECO:0000313" key="1">
    <source>
        <dbReference type="EMBL" id="SCE85097.1"/>
    </source>
</evidence>
<accession>A0A1C4VM76</accession>
<dbReference type="EMBL" id="LT607410">
    <property type="protein sequence ID" value="SCE85097.1"/>
    <property type="molecule type" value="Genomic_DNA"/>
</dbReference>
<dbReference type="RefSeq" id="WP_088960199.1">
    <property type="nucleotide sequence ID" value="NZ_LT607410.1"/>
</dbReference>
<proteinExistence type="predicted"/>
<organism evidence="1 2">
    <name type="scientific">Micromonospora purpureochromogenes</name>
    <dbReference type="NCBI Taxonomy" id="47872"/>
    <lineage>
        <taxon>Bacteria</taxon>
        <taxon>Bacillati</taxon>
        <taxon>Actinomycetota</taxon>
        <taxon>Actinomycetes</taxon>
        <taxon>Micromonosporales</taxon>
        <taxon>Micromonosporaceae</taxon>
        <taxon>Micromonospora</taxon>
    </lineage>
</organism>
<dbReference type="AlphaFoldDB" id="A0A1C4VM76"/>
<dbReference type="InterPro" id="IPR025851">
    <property type="entry name" value="SUKH-4"/>
</dbReference>